<gene>
    <name evidence="1" type="ORF">L914_12048</name>
</gene>
<organism evidence="1">
    <name type="scientific">Phytophthora nicotianae</name>
    <name type="common">Potato buckeye rot agent</name>
    <name type="synonym">Phytophthora parasitica</name>
    <dbReference type="NCBI Taxonomy" id="4792"/>
    <lineage>
        <taxon>Eukaryota</taxon>
        <taxon>Sar</taxon>
        <taxon>Stramenopiles</taxon>
        <taxon>Oomycota</taxon>
        <taxon>Peronosporomycetes</taxon>
        <taxon>Peronosporales</taxon>
        <taxon>Peronosporaceae</taxon>
        <taxon>Phytophthora</taxon>
    </lineage>
</organism>
<sequence>MMHQLIFTLRRSQRYSCCPYPQVALSFQNCSFELKREISAVSLLSVVDASYWIDVLIPAFGRCEVERGSLIYRELPLQPNRFGGVTSLPSEFGTDPDPERSAITCWNFVYTFSTRV</sequence>
<dbReference type="AlphaFoldDB" id="W2N343"/>
<name>W2N343_PHYNI</name>
<proteinExistence type="predicted"/>
<evidence type="ECO:0000313" key="1">
    <source>
        <dbReference type="EMBL" id="ETM42268.1"/>
    </source>
</evidence>
<reference evidence="1" key="1">
    <citation type="submission" date="2013-11" db="EMBL/GenBank/DDBJ databases">
        <title>The Genome Sequence of Phytophthora parasitica IAC_01/95.</title>
        <authorList>
            <consortium name="The Broad Institute Genomics Platform"/>
            <person name="Russ C."/>
            <person name="Tyler B."/>
            <person name="Panabieres F."/>
            <person name="Shan W."/>
            <person name="Tripathy S."/>
            <person name="Grunwald N."/>
            <person name="Machado M."/>
            <person name="Johnson C.S."/>
            <person name="Arredondo F."/>
            <person name="Hong C."/>
            <person name="Coffey M."/>
            <person name="Young S.K."/>
            <person name="Zeng Q."/>
            <person name="Gargeya S."/>
            <person name="Fitzgerald M."/>
            <person name="Abouelleil A."/>
            <person name="Alvarado L."/>
            <person name="Chapman S.B."/>
            <person name="Gainer-Dewar J."/>
            <person name="Goldberg J."/>
            <person name="Griggs A."/>
            <person name="Gujja S."/>
            <person name="Hansen M."/>
            <person name="Howarth C."/>
            <person name="Imamovic A."/>
            <person name="Ireland A."/>
            <person name="Larimer J."/>
            <person name="McCowan C."/>
            <person name="Murphy C."/>
            <person name="Pearson M."/>
            <person name="Poon T.W."/>
            <person name="Priest M."/>
            <person name="Roberts A."/>
            <person name="Saif S."/>
            <person name="Shea T."/>
            <person name="Sykes S."/>
            <person name="Wortman J."/>
            <person name="Nusbaum C."/>
            <person name="Birren B."/>
        </authorList>
    </citation>
    <scope>NUCLEOTIDE SEQUENCE [LARGE SCALE GENOMIC DNA]</scope>
    <source>
        <strain evidence="1">IAC_01/95</strain>
    </source>
</reference>
<dbReference type="EMBL" id="KI693829">
    <property type="protein sequence ID" value="ETM42268.1"/>
    <property type="molecule type" value="Genomic_DNA"/>
</dbReference>
<accession>W2N343</accession>
<dbReference type="VEuPathDB" id="FungiDB:PPTG_23429"/>
<protein>
    <submittedName>
        <fullName evidence="1">Uncharacterized protein</fullName>
    </submittedName>
</protein>
<dbReference type="Proteomes" id="UP000054532">
    <property type="component" value="Unassembled WGS sequence"/>
</dbReference>